<dbReference type="EMBL" id="JACTNZ010000008">
    <property type="protein sequence ID" value="KAG5534963.1"/>
    <property type="molecule type" value="Genomic_DNA"/>
</dbReference>
<dbReference type="CDD" id="cd00183">
    <property type="entry name" value="TFIIS_I"/>
    <property type="match status" value="1"/>
</dbReference>
<keyword evidence="8" id="KW-1185">Reference proteome</keyword>
<dbReference type="SUPFAM" id="SSF47676">
    <property type="entry name" value="Conserved domain common to transcription factors TFIIS, elongin A, CRSP70"/>
    <property type="match status" value="1"/>
</dbReference>
<feature type="compositionally biased region" description="Basic and acidic residues" evidence="4">
    <location>
        <begin position="771"/>
        <end position="780"/>
    </location>
</feature>
<feature type="compositionally biased region" description="Basic and acidic residues" evidence="4">
    <location>
        <begin position="897"/>
        <end position="913"/>
    </location>
</feature>
<dbReference type="InterPro" id="IPR003617">
    <property type="entry name" value="TFIIS/CRSP70_N_sub"/>
</dbReference>
<protein>
    <recommendedName>
        <fullName evidence="9">BAH domain-containing protein</fullName>
    </recommendedName>
</protein>
<feature type="region of interest" description="Disordered" evidence="4">
    <location>
        <begin position="193"/>
        <end position="264"/>
    </location>
</feature>
<dbReference type="Gene3D" id="2.30.30.490">
    <property type="match status" value="1"/>
</dbReference>
<dbReference type="PANTHER" id="PTHR46548">
    <property type="entry name" value="BAH AND TFIIS DOMAIN-CONTAINING PROTEIN-RELATED"/>
    <property type="match status" value="1"/>
</dbReference>
<feature type="compositionally biased region" description="Polar residues" evidence="4">
    <location>
        <begin position="675"/>
        <end position="691"/>
    </location>
</feature>
<feature type="domain" description="BAH" evidence="5">
    <location>
        <begin position="53"/>
        <end position="168"/>
    </location>
</feature>
<organism evidence="7 8">
    <name type="scientific">Rhododendron griersonianum</name>
    <dbReference type="NCBI Taxonomy" id="479676"/>
    <lineage>
        <taxon>Eukaryota</taxon>
        <taxon>Viridiplantae</taxon>
        <taxon>Streptophyta</taxon>
        <taxon>Embryophyta</taxon>
        <taxon>Tracheophyta</taxon>
        <taxon>Spermatophyta</taxon>
        <taxon>Magnoliopsida</taxon>
        <taxon>eudicotyledons</taxon>
        <taxon>Gunneridae</taxon>
        <taxon>Pentapetalae</taxon>
        <taxon>asterids</taxon>
        <taxon>Ericales</taxon>
        <taxon>Ericaceae</taxon>
        <taxon>Ericoideae</taxon>
        <taxon>Rhodoreae</taxon>
        <taxon>Rhododendron</taxon>
    </lineage>
</organism>
<dbReference type="PANTHER" id="PTHR46548:SF2">
    <property type="entry name" value="BAH DOMAIN-CONTAINING PROTEIN"/>
    <property type="match status" value="1"/>
</dbReference>
<dbReference type="InterPro" id="IPR035441">
    <property type="entry name" value="TFIIS/LEDGF_dom_sf"/>
</dbReference>
<feature type="region of interest" description="Disordered" evidence="4">
    <location>
        <begin position="1035"/>
        <end position="1095"/>
    </location>
</feature>
<feature type="compositionally biased region" description="Basic and acidic residues" evidence="4">
    <location>
        <begin position="1062"/>
        <end position="1074"/>
    </location>
</feature>
<dbReference type="PROSITE" id="PS51319">
    <property type="entry name" value="TFIIS_N"/>
    <property type="match status" value="1"/>
</dbReference>
<evidence type="ECO:0000256" key="4">
    <source>
        <dbReference type="SAM" id="MobiDB-lite"/>
    </source>
</evidence>
<feature type="region of interest" description="Disordered" evidence="4">
    <location>
        <begin position="768"/>
        <end position="810"/>
    </location>
</feature>
<proteinExistence type="predicted"/>
<evidence type="ECO:0000256" key="2">
    <source>
        <dbReference type="ARBA" id="ARBA00023242"/>
    </source>
</evidence>
<sequence>MRRWREGEQQQQQLGISRRHMWSVPAADTSSSSLAGSDSAAVITPGGFYKDGRKICVGDCALFKPPQDSQPFIGVIRSLIVGKEENPRLSVNWLYRPADIKLGKTTLVEAAPNEVFYSFHRDEIPAASLLHPCKVTFLRKGVELPSGISSFVCRRVYDTENKCLWWLTDKDYTNERQEEVDQLLDKTRLEMYGAAQSEGRSPKPLNGQSGIQQLRPGSESVHNSTSPLPSQVKGKKRDRGEQASDPVKQERVSRGDDTDCGQLSPDNILRSEIAKITHNGGLVDFEGVEKFVQLMQPGTAERKLDLACRLMLVGVITVTDNFDCLGWFLQLRGLPVLDEWLQEVHKGKIGEVNNQKESDGSVEEFLLVSLRALDKLPVNLHALQTCNVGKSVNQLRSHKHSEIQKKARSLVDTWKKRVEAEMNIIDAKSGSSRGGSWPSRSVLSEVSHVGNNRRNGGTFGPTQSFACKTPCDKLGSTSSTKSAASVISSGGSGKELNSTALVGGGSSDVPLATIKEEKSSSSSHSQNNSQSSSSDRGRSSTAGSVNLSKMSGGVSRLRKSNLVTQGSTVSGFQKETSLGKLTSLSRHLASEKLSPTRGTHDRATDVSPVEHGSSHRLIVRLPNTGRSPAPSANGSSFEDPTATVVKVSPSAESEKLDHHDIKVKGKSDDALKASGASNTNMDEGNASSNVVPCSDRRTAEDGEKPTEVSKVAASPLGATTKHGESYDASFSPMNALVESCVQFSEASPTALGGGDDVGMNLLASVAAGEVSRSDVSRSDPEDSCSENDTKSRQFDDNTAQSSDLPDNGANDCATAGNSVDFSLVKNESQNNAVTLSTNLSGDGKVASICAEEKTEECSGQINSSSGDLQRNAFGSYLKSDGKPGLVTDDSVVLSSKDATKGDKVDGEGADQLHAHRKSSAVRVRINNPSTSKLKGRSPHSDETEKVDKKVVESGAVKFPEDSACEKVEKDNEASPSRSCLDVGREDKRGILTEEKPPITANSHLESIGGEKDATTIPSGSVDFVCMEMKDEKAIESKAVSQTERREKQLTDLSSSNLGQNKECVEEKSEPKDVSGRCTDGPTPHEEPSTYPVQQTEQCVKSIRVRLDETEAGGMGECSSSANGGSSVKLDFDLNESFPVDDGSQGEVAKSSVPGHLSPVYLCPLPFPVSSMSPSFPASVTVASAAKGPFFPPENLLKSKGELGWKGSAATSAFRPAEPRKVLEMPISTSDSPPVDSKKGRPRLDIDLNVLDETCLESGPLDCRGGGLGLDLNSVGECPDVGQFPVSNSHKLEIPQLSNRSSLSGVLPKSGLNASSRDFDLNNGPGFEEGPTETAPRAKNNVQFVSPIPGLRMNVAEQGNFSSWFAPPSNSYSAIAIPSVLSGRGEQSYPIVPATGSPRIMGPPSGGTSFGPEFYRGPVLSSSPAVPFSHAAPFQYAGFPFETNFPVSSNLYSGGSTAYDSSSGRPICFPSIPSQMVGPSGVVSSHYPRPYMVNLPGGTSNLGPENRKWGGQSLDLNTGPGGTDLERRDERLSSTSRQLPISGPQVSADEHMKMYQMAALKRKEPDGGRDGDRASYKQPSWQHGGTSSRVELIQKRGHQHTHDSILRVANPSSELTNWSNFEHYRGNEFEGVMHFILCC</sequence>
<dbReference type="PROSITE" id="PS51038">
    <property type="entry name" value="BAH"/>
    <property type="match status" value="1"/>
</dbReference>
<dbReference type="Pfam" id="PF01426">
    <property type="entry name" value="BAH"/>
    <property type="match status" value="1"/>
</dbReference>
<feature type="region of interest" description="Disordered" evidence="4">
    <location>
        <begin position="1208"/>
        <end position="1240"/>
    </location>
</feature>
<feature type="compositionally biased region" description="Low complexity" evidence="4">
    <location>
        <begin position="520"/>
        <end position="544"/>
    </location>
</feature>
<dbReference type="InterPro" id="IPR043151">
    <property type="entry name" value="BAH_sf"/>
</dbReference>
<keyword evidence="2 3" id="KW-0539">Nucleus</keyword>
<feature type="compositionally biased region" description="Low complexity" evidence="4">
    <location>
        <begin position="476"/>
        <end position="489"/>
    </location>
</feature>
<dbReference type="InterPro" id="IPR001025">
    <property type="entry name" value="BAH_dom"/>
</dbReference>
<evidence type="ECO:0000259" key="6">
    <source>
        <dbReference type="PROSITE" id="PS51319"/>
    </source>
</evidence>
<accession>A0AAV6J397</accession>
<feature type="compositionally biased region" description="Basic and acidic residues" evidence="4">
    <location>
        <begin position="652"/>
        <end position="671"/>
    </location>
</feature>
<feature type="region of interest" description="Disordered" evidence="4">
    <location>
        <begin position="962"/>
        <end position="1016"/>
    </location>
</feature>
<feature type="region of interest" description="Disordered" evidence="4">
    <location>
        <begin position="475"/>
        <end position="559"/>
    </location>
</feature>
<evidence type="ECO:0000313" key="7">
    <source>
        <dbReference type="EMBL" id="KAG5534963.1"/>
    </source>
</evidence>
<feature type="compositionally biased region" description="Basic and acidic residues" evidence="4">
    <location>
        <begin position="238"/>
        <end position="257"/>
    </location>
</feature>
<dbReference type="GO" id="GO:0003682">
    <property type="term" value="F:chromatin binding"/>
    <property type="evidence" value="ECO:0007669"/>
    <property type="project" value="InterPro"/>
</dbReference>
<feature type="region of interest" description="Disordered" evidence="4">
    <location>
        <begin position="1313"/>
        <end position="1336"/>
    </location>
</feature>
<evidence type="ECO:0000259" key="5">
    <source>
        <dbReference type="PROSITE" id="PS51038"/>
    </source>
</evidence>
<feature type="region of interest" description="Disordered" evidence="4">
    <location>
        <begin position="1561"/>
        <end position="1587"/>
    </location>
</feature>
<feature type="compositionally biased region" description="Polar residues" evidence="4">
    <location>
        <begin position="624"/>
        <end position="638"/>
    </location>
</feature>
<feature type="compositionally biased region" description="Polar residues" evidence="4">
    <location>
        <begin position="220"/>
        <end position="229"/>
    </location>
</feature>
<feature type="compositionally biased region" description="Polar residues" evidence="4">
    <location>
        <begin position="1050"/>
        <end position="1059"/>
    </location>
</feature>
<dbReference type="InterPro" id="IPR017923">
    <property type="entry name" value="TFIIS_N"/>
</dbReference>
<feature type="region of interest" description="Disordered" evidence="4">
    <location>
        <begin position="893"/>
        <end position="947"/>
    </location>
</feature>
<feature type="compositionally biased region" description="Basic and acidic residues" evidence="4">
    <location>
        <begin position="982"/>
        <end position="996"/>
    </location>
</feature>
<evidence type="ECO:0000256" key="3">
    <source>
        <dbReference type="PROSITE-ProRule" id="PRU00649"/>
    </source>
</evidence>
<feature type="compositionally biased region" description="Basic and acidic residues" evidence="4">
    <location>
        <begin position="938"/>
        <end position="947"/>
    </location>
</feature>
<dbReference type="Gene3D" id="1.20.930.10">
    <property type="entry name" value="Conserved domain common to transcription factors TFIIS, elongin A, CRSP70"/>
    <property type="match status" value="1"/>
</dbReference>
<evidence type="ECO:0000313" key="8">
    <source>
        <dbReference type="Proteomes" id="UP000823749"/>
    </source>
</evidence>
<feature type="domain" description="TFIIS N-terminal" evidence="6">
    <location>
        <begin position="335"/>
        <end position="421"/>
    </location>
</feature>
<dbReference type="SMART" id="SM00509">
    <property type="entry name" value="TFS2N"/>
    <property type="match status" value="1"/>
</dbReference>
<gene>
    <name evidence="7" type="ORF">RHGRI_022920</name>
</gene>
<dbReference type="Pfam" id="PF08711">
    <property type="entry name" value="Med26"/>
    <property type="match status" value="1"/>
</dbReference>
<dbReference type="Proteomes" id="UP000823749">
    <property type="component" value="Chromosome 8"/>
</dbReference>
<feature type="compositionally biased region" description="Basic and acidic residues" evidence="4">
    <location>
        <begin position="962"/>
        <end position="972"/>
    </location>
</feature>
<feature type="compositionally biased region" description="Basic and acidic residues" evidence="4">
    <location>
        <begin position="1561"/>
        <end position="1574"/>
    </location>
</feature>
<feature type="region of interest" description="Disordered" evidence="4">
    <location>
        <begin position="587"/>
        <end position="709"/>
    </location>
</feature>
<feature type="region of interest" description="Disordered" evidence="4">
    <location>
        <begin position="1497"/>
        <end position="1542"/>
    </location>
</feature>
<dbReference type="GO" id="GO:0005634">
    <property type="term" value="C:nucleus"/>
    <property type="evidence" value="ECO:0007669"/>
    <property type="project" value="UniProtKB-SubCell"/>
</dbReference>
<comment type="subcellular location">
    <subcellularLocation>
        <location evidence="1 3">Nucleus</location>
    </subcellularLocation>
</comment>
<evidence type="ECO:0008006" key="9">
    <source>
        <dbReference type="Google" id="ProtNLM"/>
    </source>
</evidence>
<reference evidence="7" key="1">
    <citation type="submission" date="2020-08" db="EMBL/GenBank/DDBJ databases">
        <title>Plant Genome Project.</title>
        <authorList>
            <person name="Zhang R.-G."/>
        </authorList>
    </citation>
    <scope>NUCLEOTIDE SEQUENCE</scope>
    <source>
        <strain evidence="7">WSP0</strain>
        <tissue evidence="7">Leaf</tissue>
    </source>
</reference>
<feature type="compositionally biased region" description="Basic and acidic residues" evidence="4">
    <location>
        <begin position="694"/>
        <end position="707"/>
    </location>
</feature>
<feature type="compositionally biased region" description="Polar residues" evidence="4">
    <location>
        <begin position="1576"/>
        <end position="1587"/>
    </location>
</feature>
<dbReference type="SMART" id="SM00439">
    <property type="entry name" value="BAH"/>
    <property type="match status" value="1"/>
</dbReference>
<evidence type="ECO:0000256" key="1">
    <source>
        <dbReference type="ARBA" id="ARBA00004123"/>
    </source>
</evidence>
<name>A0AAV6J397_9ERIC</name>
<comment type="caution">
    <text evidence="7">The sequence shown here is derived from an EMBL/GenBank/DDBJ whole genome shotgun (WGS) entry which is preliminary data.</text>
</comment>